<dbReference type="PANTHER" id="PTHR47150">
    <property type="entry name" value="OS12G0169200 PROTEIN"/>
    <property type="match status" value="1"/>
</dbReference>
<reference evidence="2 3" key="1">
    <citation type="submission" date="2019-09" db="EMBL/GenBank/DDBJ databases">
        <authorList>
            <person name="Ou C."/>
        </authorList>
    </citation>
    <scope>NUCLEOTIDE SEQUENCE [LARGE SCALE GENOMIC DNA]</scope>
    <source>
        <strain evidence="2">S2</strain>
        <tissue evidence="2">Leaf</tissue>
    </source>
</reference>
<organism evidence="2 3">
    <name type="scientific">Pyrus ussuriensis x Pyrus communis</name>
    <dbReference type="NCBI Taxonomy" id="2448454"/>
    <lineage>
        <taxon>Eukaryota</taxon>
        <taxon>Viridiplantae</taxon>
        <taxon>Streptophyta</taxon>
        <taxon>Embryophyta</taxon>
        <taxon>Tracheophyta</taxon>
        <taxon>Spermatophyta</taxon>
        <taxon>Magnoliopsida</taxon>
        <taxon>eudicotyledons</taxon>
        <taxon>Gunneridae</taxon>
        <taxon>Pentapetalae</taxon>
        <taxon>rosids</taxon>
        <taxon>fabids</taxon>
        <taxon>Rosales</taxon>
        <taxon>Rosaceae</taxon>
        <taxon>Amygdaloideae</taxon>
        <taxon>Maleae</taxon>
        <taxon>Pyrus</taxon>
    </lineage>
</organism>
<accession>A0A5N5EYZ8</accession>
<proteinExistence type="predicted"/>
<dbReference type="AlphaFoldDB" id="A0A5N5EYZ8"/>
<keyword evidence="3" id="KW-1185">Reference proteome</keyword>
<comment type="caution">
    <text evidence="2">The sequence shown here is derived from an EMBL/GenBank/DDBJ whole genome shotgun (WGS) entry which is preliminary data.</text>
</comment>
<evidence type="ECO:0000313" key="3">
    <source>
        <dbReference type="Proteomes" id="UP000327157"/>
    </source>
</evidence>
<dbReference type="OrthoDB" id="1162612at2759"/>
<evidence type="ECO:0008006" key="4">
    <source>
        <dbReference type="Google" id="ProtNLM"/>
    </source>
</evidence>
<dbReference type="EMBL" id="SMOL01000781">
    <property type="protein sequence ID" value="KAB2595191.1"/>
    <property type="molecule type" value="Genomic_DNA"/>
</dbReference>
<name>A0A5N5EYZ8_9ROSA</name>
<dbReference type="Proteomes" id="UP000327157">
    <property type="component" value="Chromosome 7"/>
</dbReference>
<protein>
    <recommendedName>
        <fullName evidence="4">Nuclease HARBI1</fullName>
    </recommendedName>
</protein>
<evidence type="ECO:0000313" key="2">
    <source>
        <dbReference type="EMBL" id="KAB2595191.1"/>
    </source>
</evidence>
<gene>
    <name evidence="2" type="ORF">D8674_030641</name>
</gene>
<reference evidence="2 3" key="3">
    <citation type="submission" date="2019-11" db="EMBL/GenBank/DDBJ databases">
        <title>A de novo genome assembly of a pear dwarfing rootstock.</title>
        <authorList>
            <person name="Wang F."/>
            <person name="Wang J."/>
            <person name="Li S."/>
            <person name="Zhang Y."/>
            <person name="Fang M."/>
            <person name="Ma L."/>
            <person name="Zhao Y."/>
            <person name="Jiang S."/>
        </authorList>
    </citation>
    <scope>NUCLEOTIDE SEQUENCE [LARGE SCALE GENOMIC DNA]</scope>
    <source>
        <strain evidence="2">S2</strain>
        <tissue evidence="2">Leaf</tissue>
    </source>
</reference>
<dbReference type="PANTHER" id="PTHR47150:SF7">
    <property type="entry name" value="NUCLEASE"/>
    <property type="match status" value="1"/>
</dbReference>
<feature type="region of interest" description="Disordered" evidence="1">
    <location>
        <begin position="32"/>
        <end position="51"/>
    </location>
</feature>
<evidence type="ECO:0000256" key="1">
    <source>
        <dbReference type="SAM" id="MobiDB-lite"/>
    </source>
</evidence>
<sequence>MAMQMAQYQARMEIKDAELFNTEVELINSFMQSEHHGESSHRGSVTGHSYVQRDREKCHDRMMKDYFIERPRFPAHDFRRRFRMRRELFESILNAVVNHDHYFERRVDATGRQGLSPHQKLTYAFRMLANGCFADSTDEYCRLAESTAIENLKRFCKAIEGIYGATYLRNPNRRKKRLPWHDRKSRLYALGVEELSYCLDWPIQGSS</sequence>
<reference evidence="3" key="2">
    <citation type="submission" date="2019-10" db="EMBL/GenBank/DDBJ databases">
        <title>A de novo genome assembly of a pear dwarfing rootstock.</title>
        <authorList>
            <person name="Wang F."/>
            <person name="Wang J."/>
            <person name="Li S."/>
            <person name="Zhang Y."/>
            <person name="Fang M."/>
            <person name="Ma L."/>
            <person name="Zhao Y."/>
            <person name="Jiang S."/>
        </authorList>
    </citation>
    <scope>NUCLEOTIDE SEQUENCE [LARGE SCALE GENOMIC DNA]</scope>
</reference>